<dbReference type="OrthoDB" id="3668964at2"/>
<keyword evidence="2" id="KW-0378">Hydrolase</keyword>
<protein>
    <submittedName>
        <fullName evidence="2">Dienelactone hydrolase</fullName>
    </submittedName>
</protein>
<accession>A0A4Q7XAA0</accession>
<reference evidence="2 3" key="1">
    <citation type="journal article" date="2015" name="Stand. Genomic Sci.">
        <title>Genomic Encyclopedia of Bacterial and Archaeal Type Strains, Phase III: the genomes of soil and plant-associated and newly described type strains.</title>
        <authorList>
            <person name="Whitman W.B."/>
            <person name="Woyke T."/>
            <person name="Klenk H.P."/>
            <person name="Zhou Y."/>
            <person name="Lilburn T.G."/>
            <person name="Beck B.J."/>
            <person name="De Vos P."/>
            <person name="Vandamme P."/>
            <person name="Eisen J.A."/>
            <person name="Garrity G."/>
            <person name="Hugenholtz P."/>
            <person name="Kyrpides N.C."/>
        </authorList>
    </citation>
    <scope>NUCLEOTIDE SEQUENCE [LARGE SCALE GENOMIC DNA]</scope>
    <source>
        <strain evidence="2 3">VKM Ac-2540</strain>
    </source>
</reference>
<evidence type="ECO:0000256" key="1">
    <source>
        <dbReference type="ARBA" id="ARBA00008645"/>
    </source>
</evidence>
<dbReference type="PANTHER" id="PTHR22946:SF8">
    <property type="entry name" value="ACETYL XYLAN ESTERASE DOMAIN-CONTAINING PROTEIN"/>
    <property type="match status" value="1"/>
</dbReference>
<keyword evidence="3" id="KW-1185">Reference proteome</keyword>
<dbReference type="GO" id="GO:0016787">
    <property type="term" value="F:hydrolase activity"/>
    <property type="evidence" value="ECO:0007669"/>
    <property type="project" value="UniProtKB-KW"/>
</dbReference>
<organism evidence="2 3">
    <name type="scientific">Kribbella rubisoli</name>
    <dbReference type="NCBI Taxonomy" id="3075929"/>
    <lineage>
        <taxon>Bacteria</taxon>
        <taxon>Bacillati</taxon>
        <taxon>Actinomycetota</taxon>
        <taxon>Actinomycetes</taxon>
        <taxon>Propionibacteriales</taxon>
        <taxon>Kribbellaceae</taxon>
        <taxon>Kribbella</taxon>
    </lineage>
</organism>
<dbReference type="RefSeq" id="WP_130442315.1">
    <property type="nucleotide sequence ID" value="NZ_SHKR01000011.1"/>
</dbReference>
<dbReference type="AlphaFoldDB" id="A0A4Q7XAA0"/>
<dbReference type="Proteomes" id="UP000292027">
    <property type="component" value="Unassembled WGS sequence"/>
</dbReference>
<comment type="caution">
    <text evidence="2">The sequence shown here is derived from an EMBL/GenBank/DDBJ whole genome shotgun (WGS) entry which is preliminary data.</text>
</comment>
<evidence type="ECO:0000313" key="3">
    <source>
        <dbReference type="Proteomes" id="UP000292027"/>
    </source>
</evidence>
<dbReference type="EMBL" id="SHKR01000011">
    <property type="protein sequence ID" value="RZU20014.1"/>
    <property type="molecule type" value="Genomic_DNA"/>
</dbReference>
<dbReference type="Gene3D" id="3.40.50.1820">
    <property type="entry name" value="alpha/beta hydrolase"/>
    <property type="match status" value="1"/>
</dbReference>
<comment type="similarity">
    <text evidence="1">Belongs to the AB hydrolase superfamily.</text>
</comment>
<dbReference type="InterPro" id="IPR029058">
    <property type="entry name" value="AB_hydrolase_fold"/>
</dbReference>
<dbReference type="SUPFAM" id="SSF53474">
    <property type="entry name" value="alpha/beta-Hydrolases"/>
    <property type="match status" value="1"/>
</dbReference>
<dbReference type="InterPro" id="IPR050261">
    <property type="entry name" value="FrsA_esterase"/>
</dbReference>
<gene>
    <name evidence="2" type="ORF">EV645_2234</name>
</gene>
<proteinExistence type="inferred from homology"/>
<name>A0A4Q7XAA0_9ACTN</name>
<sequence>MSSTHLGVYSDWIEHAIAPGVRESAQPAAEQVREIVRRMVSTAGENDGPSDARVERRWTADGLVGEEISYSVGFGPRTRARVLKPANATGPLPGVLALHGHDGFKYYGREKIADTDEEPAAEVRALREQYYEGRAYANDLAAQGYVVLAPDTFCWGSRRFPLTEMPSQIRQDAVDGDAAAYNAAAGRHEHLVEKYCTLLGTTFAAVVAREDRIALDYLRGRDDTTDRTASIGLSGGGCRSALLRATSSDLTAAVVIGMMGTYNSLLDQNVVSHTWMLMPRMFPPQVDWSDVAACQAPAPLLVQYNRQDELFPLGGEEAAHERIATHYAAAGSSASYVGQFFDGPHKFDRAMQAAAFTWLRDVLAVQ</sequence>
<evidence type="ECO:0000313" key="2">
    <source>
        <dbReference type="EMBL" id="RZU20014.1"/>
    </source>
</evidence>
<dbReference type="PANTHER" id="PTHR22946">
    <property type="entry name" value="DIENELACTONE HYDROLASE DOMAIN-CONTAINING PROTEIN-RELATED"/>
    <property type="match status" value="1"/>
</dbReference>